<gene>
    <name evidence="2" type="ORF">JS530_10155</name>
</gene>
<evidence type="ECO:0008006" key="4">
    <source>
        <dbReference type="Google" id="ProtNLM"/>
    </source>
</evidence>
<dbReference type="InterPro" id="IPR036771">
    <property type="entry name" value="ATPsynth_dsu/esu_N"/>
</dbReference>
<keyword evidence="1" id="KW-0139">CF(1)</keyword>
<keyword evidence="1" id="KW-0066">ATP synthesis</keyword>
<reference evidence="2 3" key="1">
    <citation type="journal article" date="2021" name="Environ. Microbiol.">
        <title>Genetic insights into the dark matter of the mammalian gut microbiota through targeted genome reconstruction.</title>
        <authorList>
            <person name="Lugli G.A."/>
            <person name="Alessandri G."/>
            <person name="Milani C."/>
            <person name="Viappiani A."/>
            <person name="Fontana F."/>
            <person name="Tarracchini C."/>
            <person name="Mancabelli L."/>
            <person name="Argentini C."/>
            <person name="Ruiz L."/>
            <person name="Margolles A."/>
            <person name="van Sinderen D."/>
            <person name="Turroni F."/>
            <person name="Ventura M."/>
        </authorList>
    </citation>
    <scope>NUCLEOTIDE SEQUENCE [LARGE SCALE GENOMIC DNA]</scope>
    <source>
        <strain evidence="2 3">LC6</strain>
    </source>
</reference>
<dbReference type="EMBL" id="JAFEJU010000010">
    <property type="protein sequence ID" value="MBT1175853.1"/>
    <property type="molecule type" value="Genomic_DNA"/>
</dbReference>
<dbReference type="RefSeq" id="WP_214377043.1">
    <property type="nucleotide sequence ID" value="NZ_JAFEJU010000010.1"/>
</dbReference>
<proteinExistence type="predicted"/>
<sequence>MAGKITAKIFDFAHGLRQYEDVRLIRLKSKTYQLAIMEDHLPLLGTIEQGSLEIVTDTDRAMLEHIDGYYMHKKNVFELIVKE</sequence>
<accession>A0ABS5UYQ3</accession>
<evidence type="ECO:0000313" key="2">
    <source>
        <dbReference type="EMBL" id="MBT1175853.1"/>
    </source>
</evidence>
<evidence type="ECO:0000313" key="3">
    <source>
        <dbReference type="Proteomes" id="UP000711736"/>
    </source>
</evidence>
<keyword evidence="3" id="KW-1185">Reference proteome</keyword>
<dbReference type="Proteomes" id="UP000711736">
    <property type="component" value="Unassembled WGS sequence"/>
</dbReference>
<evidence type="ECO:0000256" key="1">
    <source>
        <dbReference type="ARBA" id="ARBA00023196"/>
    </source>
</evidence>
<comment type="caution">
    <text evidence="2">The sequence shown here is derived from an EMBL/GenBank/DDBJ whole genome shotgun (WGS) entry which is preliminary data.</text>
</comment>
<organism evidence="2 3">
    <name type="scientific">Bifidobacterium colobi</name>
    <dbReference type="NCBI Taxonomy" id="2809026"/>
    <lineage>
        <taxon>Bacteria</taxon>
        <taxon>Bacillati</taxon>
        <taxon>Actinomycetota</taxon>
        <taxon>Actinomycetes</taxon>
        <taxon>Bifidobacteriales</taxon>
        <taxon>Bifidobacteriaceae</taxon>
        <taxon>Bifidobacterium</taxon>
    </lineage>
</organism>
<name>A0ABS5UYQ3_9BIFI</name>
<protein>
    <recommendedName>
        <fullName evidence="4">ATP synthase F1 complex delta/epsilon subunit N-terminal domain-containing protein</fullName>
    </recommendedName>
</protein>
<dbReference type="SUPFAM" id="SSF51344">
    <property type="entry name" value="Epsilon subunit of F1F0-ATP synthase N-terminal domain"/>
    <property type="match status" value="1"/>
</dbReference>